<dbReference type="InterPro" id="IPR043736">
    <property type="entry name" value="DUF5681"/>
</dbReference>
<dbReference type="AlphaFoldDB" id="A0AAJ5QZM9"/>
<evidence type="ECO:0000313" key="3">
    <source>
        <dbReference type="Proteomes" id="UP001211513"/>
    </source>
</evidence>
<name>A0AAJ5QZM9_XYLFS</name>
<evidence type="ECO:0000259" key="1">
    <source>
        <dbReference type="Pfam" id="PF18932"/>
    </source>
</evidence>
<dbReference type="Proteomes" id="UP001211513">
    <property type="component" value="Chromosome"/>
</dbReference>
<reference evidence="2" key="1">
    <citation type="journal article" date="2022" name="Phytopathology">
        <title>Complete circularized genome resources of seven strains of Xylella fastidiosa subsp. fastidiosa using hybrid assembly reveals unknown plasmids.</title>
        <authorList>
            <person name="Velasco-Amo M.D.P."/>
            <person name="Arias-Giraldo L.F.F."/>
            <person name="Ecija M.R."/>
            <person name="De La Fuente L."/>
            <person name="Marco-Noales E."/>
            <person name="Moralejo E."/>
            <person name="Navas-Cort J.A."/>
            <person name="Landa B.B."/>
        </authorList>
    </citation>
    <scope>NUCLEOTIDE SEQUENCE</scope>
    <source>
        <strain evidence="2">CFBP8073</strain>
    </source>
</reference>
<dbReference type="EMBL" id="CP109886">
    <property type="protein sequence ID" value="WCF27231.1"/>
    <property type="molecule type" value="Genomic_DNA"/>
</dbReference>
<evidence type="ECO:0000313" key="2">
    <source>
        <dbReference type="EMBL" id="WCF27231.1"/>
    </source>
</evidence>
<gene>
    <name evidence="2" type="ORF">OK117_06035</name>
</gene>
<organism evidence="2 3">
    <name type="scientific">Xylella fastidiosa subsp. fastidiosa</name>
    <dbReference type="NCBI Taxonomy" id="644356"/>
    <lineage>
        <taxon>Bacteria</taxon>
        <taxon>Pseudomonadati</taxon>
        <taxon>Pseudomonadota</taxon>
        <taxon>Gammaproteobacteria</taxon>
        <taxon>Lysobacterales</taxon>
        <taxon>Lysobacteraceae</taxon>
        <taxon>Xylella</taxon>
    </lineage>
</organism>
<feature type="domain" description="DUF5681" evidence="1">
    <location>
        <begin position="15"/>
        <end position="38"/>
    </location>
</feature>
<sequence>MPCPSYLGEGAVMAWAKGQSGNPKGRAMGSRNKNTAAIKQAFLDAFDQLGGVPALVAWARDNKTDFYKLAARMIPTEARVSGELELKEAGDDELDAAITAYATQAGISLVVRGESAPPPH</sequence>
<dbReference type="RefSeq" id="WP_230577741.1">
    <property type="nucleotide sequence ID" value="NZ_CP109886.1"/>
</dbReference>
<proteinExistence type="predicted"/>
<accession>A0AAJ5QZM9</accession>
<dbReference type="Pfam" id="PF18932">
    <property type="entry name" value="DUF5681"/>
    <property type="match status" value="1"/>
</dbReference>
<reference evidence="2" key="2">
    <citation type="submission" date="2022-10" db="EMBL/GenBank/DDBJ databases">
        <authorList>
            <person name="Landa B."/>
            <person name="Arias-Giraldo L.F."/>
            <person name="Roman-Ecija M."/>
            <person name="Velasco-Amo M.P."/>
            <person name="De La Fuente L."/>
            <person name="Marco-Noales E."/>
            <person name="Moralejo E."/>
        </authorList>
    </citation>
    <scope>NUCLEOTIDE SEQUENCE</scope>
    <source>
        <strain evidence="2">CFBP8073</strain>
    </source>
</reference>
<protein>
    <submittedName>
        <fullName evidence="2">DUF5681 domain-containing protein</fullName>
    </submittedName>
</protein>